<dbReference type="PRINTS" id="PR00344">
    <property type="entry name" value="BCTRLSENSOR"/>
</dbReference>
<evidence type="ECO:0000256" key="3">
    <source>
        <dbReference type="ARBA" id="ARBA00022553"/>
    </source>
</evidence>
<gene>
    <name evidence="7" type="ORF">L4G47_13330</name>
</gene>
<dbReference type="Pfam" id="PF02518">
    <property type="entry name" value="HATPase_c"/>
    <property type="match status" value="1"/>
</dbReference>
<accession>A0ABS9I5Y8</accession>
<keyword evidence="8" id="KW-1185">Reference proteome</keyword>
<keyword evidence="4" id="KW-0175">Coiled coil</keyword>
<sequence>MAGQAAVRRSSIVVSQLVLAGLALALLLGLTYLYARSQTEKSESYTQSKDLVRQIKQLNAQWELEILKSRIALTHDYDRLVSPLTEIQRLWRQLSAVLGKPQGLNAQRWQVDRDGLVESINEKARLVEQFKSRNAVLRNSLTFLATAEDDIHKQFAQLNPDEQLRLQNIATDTYDVLLSCLEFSQTTSDSKAAELLLGLNQLGINQTVLPASFGPALENLSRHVSLILREQPKVNDLLARITALPVAEQLDQINALLDQDQQRAETVDQHYHTYLQVFSIIALGLLVFLGKRLLHSYQVINRVNEDLQASNEGLEHRVEARTRELKDTQAELLDAARQSGMAEIATNVLHNVGNILNSVNVSAEMVTRQVRNSKSAGLEKAMHLMNAHTEDLGHFLSNDAKGQMLPGYLNQLVEALATERQVIVEELRHLSASVDHIKEIVATQQSYAGVANLVEPVQVVDLMEDALRINSGALNRQQVDIRREFGNVPEIIADKHRLLLIMVNLISNARFAMTGTSDKVRALTLGIRIVDQALLQITVKDDGEGITRENMARLFTHGFTTRKEGHGFGLHSCALAAVEMKGRLTAHSDGTGQGATFTLEIPLITEAGDA</sequence>
<dbReference type="InterPro" id="IPR003594">
    <property type="entry name" value="HATPase_dom"/>
</dbReference>
<dbReference type="RefSeq" id="WP_237252616.1">
    <property type="nucleotide sequence ID" value="NZ_JAKJXE010000002.1"/>
</dbReference>
<comment type="caution">
    <text evidence="7">The sequence shown here is derived from an EMBL/GenBank/DDBJ whole genome shotgun (WGS) entry which is preliminary data.</text>
</comment>
<keyword evidence="7" id="KW-0547">Nucleotide-binding</keyword>
<evidence type="ECO:0000256" key="5">
    <source>
        <dbReference type="SAM" id="Phobius"/>
    </source>
</evidence>
<evidence type="ECO:0000313" key="8">
    <source>
        <dbReference type="Proteomes" id="UP001162905"/>
    </source>
</evidence>
<dbReference type="PROSITE" id="PS50109">
    <property type="entry name" value="HIS_KIN"/>
    <property type="match status" value="1"/>
</dbReference>
<proteinExistence type="predicted"/>
<dbReference type="InterPro" id="IPR036890">
    <property type="entry name" value="HATPase_C_sf"/>
</dbReference>
<keyword evidence="5" id="KW-1133">Transmembrane helix</keyword>
<dbReference type="InterPro" id="IPR005467">
    <property type="entry name" value="His_kinase_dom"/>
</dbReference>
<evidence type="ECO:0000256" key="1">
    <source>
        <dbReference type="ARBA" id="ARBA00000085"/>
    </source>
</evidence>
<evidence type="ECO:0000313" key="7">
    <source>
        <dbReference type="EMBL" id="MCF7543202.1"/>
    </source>
</evidence>
<dbReference type="InterPro" id="IPR045812">
    <property type="entry name" value="DAHL"/>
</dbReference>
<evidence type="ECO:0000256" key="2">
    <source>
        <dbReference type="ARBA" id="ARBA00012438"/>
    </source>
</evidence>
<evidence type="ECO:0000256" key="4">
    <source>
        <dbReference type="SAM" id="Coils"/>
    </source>
</evidence>
<feature type="transmembrane region" description="Helical" evidence="5">
    <location>
        <begin position="12"/>
        <end position="35"/>
    </location>
</feature>
<dbReference type="PANTHER" id="PTHR43547:SF2">
    <property type="entry name" value="HYBRID SIGNAL TRANSDUCTION HISTIDINE KINASE C"/>
    <property type="match status" value="1"/>
</dbReference>
<dbReference type="SUPFAM" id="SSF55874">
    <property type="entry name" value="ATPase domain of HSP90 chaperone/DNA topoisomerase II/histidine kinase"/>
    <property type="match status" value="1"/>
</dbReference>
<keyword evidence="5" id="KW-0472">Membrane</keyword>
<dbReference type="Pfam" id="PF19443">
    <property type="entry name" value="DAHL"/>
    <property type="match status" value="1"/>
</dbReference>
<keyword evidence="7" id="KW-0067">ATP-binding</keyword>
<feature type="domain" description="Histidine kinase" evidence="6">
    <location>
        <begin position="391"/>
        <end position="605"/>
    </location>
</feature>
<reference evidence="7" key="1">
    <citation type="submission" date="2022-01" db="EMBL/GenBank/DDBJ databases">
        <title>Pseudomonas sp. nov. isolated from Antarctic regolith.</title>
        <authorList>
            <person name="Novakova D."/>
            <person name="Sedlar K."/>
        </authorList>
    </citation>
    <scope>NUCLEOTIDE SEQUENCE</scope>
    <source>
        <strain evidence="7">P2647</strain>
    </source>
</reference>
<keyword evidence="3" id="KW-0597">Phosphoprotein</keyword>
<dbReference type="Gene3D" id="3.30.565.10">
    <property type="entry name" value="Histidine kinase-like ATPase, C-terminal domain"/>
    <property type="match status" value="1"/>
</dbReference>
<comment type="catalytic activity">
    <reaction evidence="1">
        <text>ATP + protein L-histidine = ADP + protein N-phospho-L-histidine.</text>
        <dbReference type="EC" id="2.7.13.3"/>
    </reaction>
</comment>
<name>A0ABS9I5Y8_9PSED</name>
<protein>
    <recommendedName>
        <fullName evidence="2">histidine kinase</fullName>
        <ecNumber evidence="2">2.7.13.3</ecNumber>
    </recommendedName>
</protein>
<dbReference type="PANTHER" id="PTHR43547">
    <property type="entry name" value="TWO-COMPONENT HISTIDINE KINASE"/>
    <property type="match status" value="1"/>
</dbReference>
<feature type="coiled-coil region" evidence="4">
    <location>
        <begin position="304"/>
        <end position="338"/>
    </location>
</feature>
<dbReference type="GO" id="GO:0005524">
    <property type="term" value="F:ATP binding"/>
    <property type="evidence" value="ECO:0007669"/>
    <property type="project" value="UniProtKB-KW"/>
</dbReference>
<dbReference type="EMBL" id="JAKJXH010000012">
    <property type="protein sequence ID" value="MCF7543202.1"/>
    <property type="molecule type" value="Genomic_DNA"/>
</dbReference>
<dbReference type="EC" id="2.7.13.3" evidence="2"/>
<dbReference type="InterPro" id="IPR004358">
    <property type="entry name" value="Sig_transdc_His_kin-like_C"/>
</dbReference>
<organism evidence="7 8">
    <name type="scientific">Pseudomonas petrae</name>
    <dbReference type="NCBI Taxonomy" id="2912190"/>
    <lineage>
        <taxon>Bacteria</taxon>
        <taxon>Pseudomonadati</taxon>
        <taxon>Pseudomonadota</taxon>
        <taxon>Gammaproteobacteria</taxon>
        <taxon>Pseudomonadales</taxon>
        <taxon>Pseudomonadaceae</taxon>
        <taxon>Pseudomonas</taxon>
    </lineage>
</organism>
<dbReference type="SMART" id="SM00387">
    <property type="entry name" value="HATPase_c"/>
    <property type="match status" value="1"/>
</dbReference>
<dbReference type="Proteomes" id="UP001162905">
    <property type="component" value="Unassembled WGS sequence"/>
</dbReference>
<evidence type="ECO:0000259" key="6">
    <source>
        <dbReference type="PROSITE" id="PS50109"/>
    </source>
</evidence>
<keyword evidence="5" id="KW-0812">Transmembrane</keyword>